<gene>
    <name evidence="6" type="ORF">CLV88_12019</name>
</gene>
<feature type="transmembrane region" description="Helical" evidence="4">
    <location>
        <begin position="28"/>
        <end position="46"/>
    </location>
</feature>
<protein>
    <submittedName>
        <fullName evidence="6">Putative MFS family arabinose efflux permease</fullName>
    </submittedName>
</protein>
<keyword evidence="7" id="KW-1185">Reference proteome</keyword>
<sequence length="430" mass="46121">MGPEIEFSFLALNETARRHIRVFQVHQFLDRFAMGLTVAVVALALVDRGMDLVQISLLFGVYSLTTMAMELPFGGLADSIGRKPVFLTAVVASLISLVLFLSTSDFYVLALSFAFIGFGRALRSGTLDAWFVETFKAAAPDVDVQPALAKAQWANALGLAVGAVLGGLLPDLLGEVANTLGFSIYDVSYMASVGVMLGVFVFTKLAIVEKPRPREFSALLRGFADVPAVIRDASVLALKHPTLSVLLAALALFLMATNPVEVIWPTHAKPMLEEGYANTFIGIVTALYFFSIAFGAFLSPHISRIFKRRHAMTLAVSFGCLAGVQVAMALQGSIVGFVMVFALYSVILGICETPASSILHRCVEDRQRSTMLSLRSLIQQLGAALGLILAGTVAEIFSTPIAWILGAVFLLMAGVLILVLVKRLGEIADS</sequence>
<reference evidence="6 7" key="1">
    <citation type="submission" date="2018-03" db="EMBL/GenBank/DDBJ databases">
        <title>Genomic Encyclopedia of Archaeal and Bacterial Type Strains, Phase II (KMG-II): from individual species to whole genera.</title>
        <authorList>
            <person name="Goeker M."/>
        </authorList>
    </citation>
    <scope>NUCLEOTIDE SEQUENCE [LARGE SCALE GENOMIC DNA]</scope>
    <source>
        <strain evidence="6 7">DSM 100673</strain>
    </source>
</reference>
<keyword evidence="1 4" id="KW-0812">Transmembrane</keyword>
<evidence type="ECO:0000259" key="5">
    <source>
        <dbReference type="PROSITE" id="PS50850"/>
    </source>
</evidence>
<dbReference type="InterPro" id="IPR020846">
    <property type="entry name" value="MFS_dom"/>
</dbReference>
<feature type="transmembrane region" description="Helical" evidence="4">
    <location>
        <begin position="153"/>
        <end position="169"/>
    </location>
</feature>
<evidence type="ECO:0000256" key="1">
    <source>
        <dbReference type="ARBA" id="ARBA00022692"/>
    </source>
</evidence>
<dbReference type="PANTHER" id="PTHR23530:SF1">
    <property type="entry name" value="PERMEASE, MAJOR FACILITATOR SUPERFAMILY-RELATED"/>
    <property type="match status" value="1"/>
</dbReference>
<dbReference type="SUPFAM" id="SSF103473">
    <property type="entry name" value="MFS general substrate transporter"/>
    <property type="match status" value="1"/>
</dbReference>
<proteinExistence type="predicted"/>
<feature type="transmembrane region" description="Helical" evidence="4">
    <location>
        <begin position="276"/>
        <end position="298"/>
    </location>
</feature>
<organism evidence="6 7">
    <name type="scientific">Shimia abyssi</name>
    <dbReference type="NCBI Taxonomy" id="1662395"/>
    <lineage>
        <taxon>Bacteria</taxon>
        <taxon>Pseudomonadati</taxon>
        <taxon>Pseudomonadota</taxon>
        <taxon>Alphaproteobacteria</taxon>
        <taxon>Rhodobacterales</taxon>
        <taxon>Roseobacteraceae</taxon>
    </lineage>
</organism>
<feature type="transmembrane region" description="Helical" evidence="4">
    <location>
        <begin position="52"/>
        <end position="73"/>
    </location>
</feature>
<keyword evidence="3 4" id="KW-0472">Membrane</keyword>
<dbReference type="AlphaFoldDB" id="A0A2P8F625"/>
<dbReference type="InterPro" id="IPR011701">
    <property type="entry name" value="MFS"/>
</dbReference>
<feature type="transmembrane region" description="Helical" evidence="4">
    <location>
        <begin position="372"/>
        <end position="394"/>
    </location>
</feature>
<dbReference type="OrthoDB" id="9816124at2"/>
<dbReference type="InterPro" id="IPR036259">
    <property type="entry name" value="MFS_trans_sf"/>
</dbReference>
<dbReference type="Proteomes" id="UP000240418">
    <property type="component" value="Unassembled WGS sequence"/>
</dbReference>
<evidence type="ECO:0000313" key="6">
    <source>
        <dbReference type="EMBL" id="PSL17167.1"/>
    </source>
</evidence>
<dbReference type="RefSeq" id="WP_106610247.1">
    <property type="nucleotide sequence ID" value="NZ_PYGJ01000020.1"/>
</dbReference>
<feature type="transmembrane region" description="Helical" evidence="4">
    <location>
        <begin position="310"/>
        <end position="328"/>
    </location>
</feature>
<dbReference type="PANTHER" id="PTHR23530">
    <property type="entry name" value="TRANSPORT PROTEIN-RELATED"/>
    <property type="match status" value="1"/>
</dbReference>
<comment type="caution">
    <text evidence="6">The sequence shown here is derived from an EMBL/GenBank/DDBJ whole genome shotgun (WGS) entry which is preliminary data.</text>
</comment>
<evidence type="ECO:0000256" key="3">
    <source>
        <dbReference type="ARBA" id="ARBA00023136"/>
    </source>
</evidence>
<name>A0A2P8F625_9RHOB</name>
<feature type="transmembrane region" description="Helical" evidence="4">
    <location>
        <begin position="334"/>
        <end position="351"/>
    </location>
</feature>
<feature type="transmembrane region" description="Helical" evidence="4">
    <location>
        <begin position="243"/>
        <end position="264"/>
    </location>
</feature>
<dbReference type="PROSITE" id="PS50850">
    <property type="entry name" value="MFS"/>
    <property type="match status" value="1"/>
</dbReference>
<dbReference type="Pfam" id="PF07690">
    <property type="entry name" value="MFS_1"/>
    <property type="match status" value="2"/>
</dbReference>
<keyword evidence="2 4" id="KW-1133">Transmembrane helix</keyword>
<evidence type="ECO:0000256" key="4">
    <source>
        <dbReference type="SAM" id="Phobius"/>
    </source>
</evidence>
<feature type="transmembrane region" description="Helical" evidence="4">
    <location>
        <begin position="400"/>
        <end position="421"/>
    </location>
</feature>
<evidence type="ECO:0000256" key="2">
    <source>
        <dbReference type="ARBA" id="ARBA00022989"/>
    </source>
</evidence>
<feature type="transmembrane region" description="Helical" evidence="4">
    <location>
        <begin position="189"/>
        <end position="207"/>
    </location>
</feature>
<accession>A0A2P8F625</accession>
<feature type="transmembrane region" description="Helical" evidence="4">
    <location>
        <begin position="85"/>
        <end position="102"/>
    </location>
</feature>
<dbReference type="InterPro" id="IPR053160">
    <property type="entry name" value="MFS_DHA3_Transporter"/>
</dbReference>
<dbReference type="Gene3D" id="1.20.1250.20">
    <property type="entry name" value="MFS general substrate transporter like domains"/>
    <property type="match status" value="1"/>
</dbReference>
<dbReference type="EMBL" id="PYGJ01000020">
    <property type="protein sequence ID" value="PSL17167.1"/>
    <property type="molecule type" value="Genomic_DNA"/>
</dbReference>
<feature type="domain" description="Major facilitator superfamily (MFS) profile" evidence="5">
    <location>
        <begin position="19"/>
        <end position="425"/>
    </location>
</feature>
<evidence type="ECO:0000313" key="7">
    <source>
        <dbReference type="Proteomes" id="UP000240418"/>
    </source>
</evidence>
<dbReference type="GO" id="GO:0022857">
    <property type="term" value="F:transmembrane transporter activity"/>
    <property type="evidence" value="ECO:0007669"/>
    <property type="project" value="InterPro"/>
</dbReference>